<evidence type="ECO:0000313" key="1">
    <source>
        <dbReference type="EMBL" id="KAG5164186.1"/>
    </source>
</evidence>
<dbReference type="OrthoDB" id="57709at2759"/>
<comment type="caution">
    <text evidence="1">The sequence shown here is derived from an EMBL/GenBank/DDBJ whole genome shotgun (WGS) entry which is preliminary data.</text>
</comment>
<proteinExistence type="predicted"/>
<accession>A0A8H7XMZ8</accession>
<name>A0A8H7XMZ8_PSICU</name>
<sequence length="202" mass="22485">MGRGNHGYDVFDMCDMFGGGGGYYGDDFHGLNKGSFAQVSNRAMSALSSAKSHFLEHLKTVDTSRGSVSHEIIRFHLVADTRKQFAQFVKEYDCTATFRQLTREEQDRFYKKRKSLIHFTSVTVTPEAQQAYFLKNPAIPRPATLATATIPAASPAPCRSKVGPLQDAFNKKAKQKRNEAAAKYAASNSSVKKINTFFKKKT</sequence>
<reference evidence="1" key="1">
    <citation type="submission" date="2021-02" db="EMBL/GenBank/DDBJ databases">
        <title>Psilocybe cubensis genome.</title>
        <authorList>
            <person name="Mckernan K.J."/>
            <person name="Crawford S."/>
            <person name="Trippe A."/>
            <person name="Kane L.T."/>
            <person name="Mclaughlin S."/>
        </authorList>
    </citation>
    <scope>NUCLEOTIDE SEQUENCE [LARGE SCALE GENOMIC DNA]</scope>
    <source>
        <strain evidence="1">MGC-MH-2018</strain>
    </source>
</reference>
<organism evidence="1">
    <name type="scientific">Psilocybe cubensis</name>
    <name type="common">Psychedelic mushroom</name>
    <name type="synonym">Stropharia cubensis</name>
    <dbReference type="NCBI Taxonomy" id="181762"/>
    <lineage>
        <taxon>Eukaryota</taxon>
        <taxon>Fungi</taxon>
        <taxon>Dikarya</taxon>
        <taxon>Basidiomycota</taxon>
        <taxon>Agaricomycotina</taxon>
        <taxon>Agaricomycetes</taxon>
        <taxon>Agaricomycetidae</taxon>
        <taxon>Agaricales</taxon>
        <taxon>Agaricineae</taxon>
        <taxon>Strophariaceae</taxon>
        <taxon>Psilocybe</taxon>
    </lineage>
</organism>
<dbReference type="AlphaFoldDB" id="A0A8H7XMZ8"/>
<gene>
    <name evidence="1" type="ORF">JR316_010682</name>
</gene>
<protein>
    <submittedName>
        <fullName evidence="1">Uncharacterized protein</fullName>
    </submittedName>
</protein>
<dbReference type="EMBL" id="JAFIQS010000012">
    <property type="protein sequence ID" value="KAG5164186.1"/>
    <property type="molecule type" value="Genomic_DNA"/>
</dbReference>